<dbReference type="Gene3D" id="3.40.50.2000">
    <property type="entry name" value="Glycogen Phosphorylase B"/>
    <property type="match status" value="2"/>
</dbReference>
<comment type="caution">
    <text evidence="3">The sequence shown here is derived from an EMBL/GenBank/DDBJ whole genome shotgun (WGS) entry which is preliminary data.</text>
</comment>
<dbReference type="PATRIC" id="fig|1619042.3.peg.43"/>
<name>A0A0G1P3K4_9BACT</name>
<reference evidence="3 4" key="1">
    <citation type="journal article" date="2015" name="Nature">
        <title>rRNA introns, odd ribosomes, and small enigmatic genomes across a large radiation of phyla.</title>
        <authorList>
            <person name="Brown C.T."/>
            <person name="Hug L.A."/>
            <person name="Thomas B.C."/>
            <person name="Sharon I."/>
            <person name="Castelle C.J."/>
            <person name="Singh A."/>
            <person name="Wilkins M.J."/>
            <person name="Williams K.H."/>
            <person name="Banfield J.F."/>
        </authorList>
    </citation>
    <scope>NUCLEOTIDE SEQUENCE [LARGE SCALE GENOMIC DNA]</scope>
</reference>
<evidence type="ECO:0000259" key="2">
    <source>
        <dbReference type="Pfam" id="PF13439"/>
    </source>
</evidence>
<dbReference type="PANTHER" id="PTHR12526:SF584">
    <property type="entry name" value="GLYCOSYLTRANSFERASE"/>
    <property type="match status" value="1"/>
</dbReference>
<evidence type="ECO:0000259" key="1">
    <source>
        <dbReference type="Pfam" id="PF00534"/>
    </source>
</evidence>
<dbReference type="SUPFAM" id="SSF53756">
    <property type="entry name" value="UDP-Glycosyltransferase/glycogen phosphorylase"/>
    <property type="match status" value="1"/>
</dbReference>
<dbReference type="EMBL" id="LCMA01000001">
    <property type="protein sequence ID" value="KKU27316.1"/>
    <property type="molecule type" value="Genomic_DNA"/>
</dbReference>
<evidence type="ECO:0000313" key="3">
    <source>
        <dbReference type="EMBL" id="KKU27316.1"/>
    </source>
</evidence>
<dbReference type="AlphaFoldDB" id="A0A0G1P3K4"/>
<feature type="domain" description="Glycosyl transferase family 1" evidence="1">
    <location>
        <begin position="199"/>
        <end position="341"/>
    </location>
</feature>
<proteinExistence type="predicted"/>
<dbReference type="InterPro" id="IPR028098">
    <property type="entry name" value="Glyco_trans_4-like_N"/>
</dbReference>
<dbReference type="Pfam" id="PF00534">
    <property type="entry name" value="Glycos_transf_1"/>
    <property type="match status" value="1"/>
</dbReference>
<protein>
    <submittedName>
        <fullName evidence="3">Glycosyl transferase group 1</fullName>
    </submittedName>
</protein>
<feature type="domain" description="Glycosyltransferase subfamily 4-like N-terminal" evidence="2">
    <location>
        <begin position="14"/>
        <end position="187"/>
    </location>
</feature>
<dbReference type="PANTHER" id="PTHR12526">
    <property type="entry name" value="GLYCOSYLTRANSFERASE"/>
    <property type="match status" value="1"/>
</dbReference>
<dbReference type="InterPro" id="IPR001296">
    <property type="entry name" value="Glyco_trans_1"/>
</dbReference>
<dbReference type="Proteomes" id="UP000034175">
    <property type="component" value="Unassembled WGS sequence"/>
</dbReference>
<gene>
    <name evidence="3" type="ORF">UX39_C0001G0036</name>
</gene>
<evidence type="ECO:0000313" key="4">
    <source>
        <dbReference type="Proteomes" id="UP000034175"/>
    </source>
</evidence>
<sequence>MNVALVHDYLAQDGGAERVLKALHEIWPEAPIFVLFHNKNKITNFTKADVRESFLARFPFGRARYQWYLPWMPLATESHDLKDFDMVVSTSSLFAKGIITDPQTLHISYCHTPARFLWADNYRYIADLKTSRFIKTILPGLLHRLRLWDRMSVDRVDHFVANSKTVQKRIHKYYRRDSEVIYPPVETHLFAPADKIDDYFAAGGRLVPYKRLDLVIKTFNRLRWPLKIFGAGPEFYQLRRMAKPNIEFLGFISEQDKAHLLAHSKAYINPQIEDFGITAIESMASGRPVIAFSQGGATETVVPNETGVFFHKQSWGSLLDTVLHFNHEQWNAKKISDYAQRFNTNIFKSKIKQYTRDKQYVDDKHFEFSGGIREGMLAESKV</sequence>
<accession>A0A0G1P3K4</accession>
<keyword evidence="3" id="KW-0808">Transferase</keyword>
<organism evidence="3 4">
    <name type="scientific">Candidatus Magasanikbacteria bacterium GW2011_GWA2_46_17</name>
    <dbReference type="NCBI Taxonomy" id="1619042"/>
    <lineage>
        <taxon>Bacteria</taxon>
        <taxon>Candidatus Magasanikiibacteriota</taxon>
    </lineage>
</organism>
<dbReference type="Pfam" id="PF13439">
    <property type="entry name" value="Glyco_transf_4"/>
    <property type="match status" value="1"/>
</dbReference>
<dbReference type="GO" id="GO:0016757">
    <property type="term" value="F:glycosyltransferase activity"/>
    <property type="evidence" value="ECO:0007669"/>
    <property type="project" value="InterPro"/>
</dbReference>